<organism evidence="3 4">
    <name type="scientific">Acanthamoeba castellanii (strain ATCC 30010 / Neff)</name>
    <dbReference type="NCBI Taxonomy" id="1257118"/>
    <lineage>
        <taxon>Eukaryota</taxon>
        <taxon>Amoebozoa</taxon>
        <taxon>Discosea</taxon>
        <taxon>Longamoebia</taxon>
        <taxon>Centramoebida</taxon>
        <taxon>Acanthamoebidae</taxon>
        <taxon>Acanthamoeba</taxon>
    </lineage>
</organism>
<dbReference type="RefSeq" id="XP_004338686.1">
    <property type="nucleotide sequence ID" value="XM_004338638.1"/>
</dbReference>
<dbReference type="GO" id="GO:0003924">
    <property type="term" value="F:GTPase activity"/>
    <property type="evidence" value="ECO:0007669"/>
    <property type="project" value="InterPro"/>
</dbReference>
<evidence type="ECO:0000313" key="4">
    <source>
        <dbReference type="Proteomes" id="UP000011083"/>
    </source>
</evidence>
<name>L8GVQ5_ACACF</name>
<reference evidence="3 4" key="1">
    <citation type="journal article" date="2013" name="Genome Biol.">
        <title>Genome of Acanthamoeba castellanii highlights extensive lateral gene transfer and early evolution of tyrosine kinase signaling.</title>
        <authorList>
            <person name="Clarke M."/>
            <person name="Lohan A.J."/>
            <person name="Liu B."/>
            <person name="Lagkouvardos I."/>
            <person name="Roy S."/>
            <person name="Zafar N."/>
            <person name="Bertelli C."/>
            <person name="Schilde C."/>
            <person name="Kianianmomeni A."/>
            <person name="Burglin T.R."/>
            <person name="Frech C."/>
            <person name="Turcotte B."/>
            <person name="Kopec K.O."/>
            <person name="Synnott J.M."/>
            <person name="Choo C."/>
            <person name="Paponov I."/>
            <person name="Finkler A."/>
            <person name="Soon Heng Tan C."/>
            <person name="Hutchins A.P."/>
            <person name="Weinmeier T."/>
            <person name="Rattei T."/>
            <person name="Chu J.S."/>
            <person name="Gimenez G."/>
            <person name="Irimia M."/>
            <person name="Rigden D.J."/>
            <person name="Fitzpatrick D.A."/>
            <person name="Lorenzo-Morales J."/>
            <person name="Bateman A."/>
            <person name="Chiu C.H."/>
            <person name="Tang P."/>
            <person name="Hegemann P."/>
            <person name="Fromm H."/>
            <person name="Raoult D."/>
            <person name="Greub G."/>
            <person name="Miranda-Saavedra D."/>
            <person name="Chen N."/>
            <person name="Nash P."/>
            <person name="Ginger M.L."/>
            <person name="Horn M."/>
            <person name="Schaap P."/>
            <person name="Caler L."/>
            <person name="Loftus B."/>
        </authorList>
    </citation>
    <scope>NUCLEOTIDE SEQUENCE [LARGE SCALE GENOMIC DNA]</scope>
    <source>
        <strain evidence="3 4">Neff</strain>
    </source>
</reference>
<feature type="repeat" description="ANK" evidence="1">
    <location>
        <begin position="209"/>
        <end position="241"/>
    </location>
</feature>
<dbReference type="SMART" id="SM00175">
    <property type="entry name" value="RAB"/>
    <property type="match status" value="1"/>
</dbReference>
<protein>
    <submittedName>
        <fullName evidence="3">Ras subfamily protein</fullName>
    </submittedName>
</protein>
<dbReference type="Pfam" id="PF00071">
    <property type="entry name" value="Ras"/>
    <property type="match status" value="1"/>
</dbReference>
<evidence type="ECO:0000256" key="1">
    <source>
        <dbReference type="PROSITE-ProRule" id="PRU00023"/>
    </source>
</evidence>
<dbReference type="CDD" id="cd00154">
    <property type="entry name" value="Rab"/>
    <property type="match status" value="1"/>
</dbReference>
<dbReference type="SMART" id="SM00248">
    <property type="entry name" value="ANK"/>
    <property type="match status" value="5"/>
</dbReference>
<accession>L8GVQ5</accession>
<feature type="repeat" description="ANK" evidence="1">
    <location>
        <begin position="253"/>
        <end position="285"/>
    </location>
</feature>
<dbReference type="SUPFAM" id="SSF81383">
    <property type="entry name" value="F-box domain"/>
    <property type="match status" value="1"/>
</dbReference>
<dbReference type="SUPFAM" id="SSF48403">
    <property type="entry name" value="Ankyrin repeat"/>
    <property type="match status" value="1"/>
</dbReference>
<dbReference type="AlphaFoldDB" id="L8GVQ5"/>
<feature type="region of interest" description="Disordered" evidence="2">
    <location>
        <begin position="32"/>
        <end position="85"/>
    </location>
</feature>
<dbReference type="PROSITE" id="PS50088">
    <property type="entry name" value="ANK_REPEAT"/>
    <property type="match status" value="3"/>
</dbReference>
<dbReference type="KEGG" id="acan:ACA1_089210"/>
<dbReference type="OrthoDB" id="10057496at2759"/>
<dbReference type="GO" id="GO:0005525">
    <property type="term" value="F:GTP binding"/>
    <property type="evidence" value="ECO:0007669"/>
    <property type="project" value="InterPro"/>
</dbReference>
<keyword evidence="1" id="KW-0040">ANK repeat</keyword>
<dbReference type="Gene3D" id="1.20.1280.50">
    <property type="match status" value="1"/>
</dbReference>
<sequence length="597" mass="66467">MSKLRLQKENIALVQAFKSNDMKRFHELLKKKSVKQPKQLHQPSSDNVSPTSSSSSVPILSSSPSSSPLAVHHTLASSSSSSSSSTFYYPNINDYDEHRQTCLHVACTNGSSDQVRELLGMGADANAVDDRLWTPLHCALANGHLEAAKALLIEGTGSVNVNHANESGSSPLHYLARHTTLSAAEEALWGEVFLLLSRMGAQVNLANAHGITPLHDACATGATDKVKPLVRKGADVHATNKYYIFYPSSHSRFGETPLHYAVKSGVLDTIGYLLYIGADPYKESERGNCFDLALLYHPKSSGMHIFLSGIKCLPEILFLQICSFLTVRDWCNMMQDGSLTLYSVLRIGMKVCTTFARMCSHDVLWKRVWDQNPRLRAVRIKTDEFSYKELVSDWYNGKWDEWLSTSPINEKPELAAKILLVGDASVGKTAFLTQFMGRAPKGKLDDTTSMDRTIFMHGKQITLHLYELSLARNTNRGKSPYRGMNGVVLFYSSNDVDSFANLHLWLEDVRRFSEKLPVVVVGTHYDMPSPLVERDQTKKFSKEHQVLVFETGKGMGHNVQLSLRMVAEAIHDQYVQRSGARPGVAPLTKGVLYHPFC</sequence>
<dbReference type="InterPro" id="IPR036047">
    <property type="entry name" value="F-box-like_dom_sf"/>
</dbReference>
<dbReference type="SUPFAM" id="SSF52540">
    <property type="entry name" value="P-loop containing nucleoside triphosphate hydrolases"/>
    <property type="match status" value="1"/>
</dbReference>
<evidence type="ECO:0000256" key="2">
    <source>
        <dbReference type="SAM" id="MobiDB-lite"/>
    </source>
</evidence>
<gene>
    <name evidence="3" type="ORF">ACA1_089210</name>
</gene>
<feature type="repeat" description="ANK" evidence="1">
    <location>
        <begin position="98"/>
        <end position="130"/>
    </location>
</feature>
<evidence type="ECO:0000313" key="3">
    <source>
        <dbReference type="EMBL" id="ELR16673.1"/>
    </source>
</evidence>
<dbReference type="Proteomes" id="UP000011083">
    <property type="component" value="Unassembled WGS sequence"/>
</dbReference>
<dbReference type="VEuPathDB" id="AmoebaDB:ACA1_089210"/>
<dbReference type="PROSITE" id="PS50297">
    <property type="entry name" value="ANK_REP_REGION"/>
    <property type="match status" value="3"/>
</dbReference>
<dbReference type="PROSITE" id="PS51419">
    <property type="entry name" value="RAB"/>
    <property type="match status" value="1"/>
</dbReference>
<feature type="compositionally biased region" description="Low complexity" evidence="2">
    <location>
        <begin position="43"/>
        <end position="68"/>
    </location>
</feature>
<dbReference type="Gene3D" id="1.25.40.20">
    <property type="entry name" value="Ankyrin repeat-containing domain"/>
    <property type="match status" value="2"/>
</dbReference>
<dbReference type="PANTHER" id="PTHR24118:SF100">
    <property type="entry name" value="FYVE-TYPE DOMAIN-CONTAINING PROTEIN"/>
    <property type="match status" value="1"/>
</dbReference>
<dbReference type="SMART" id="SM00173">
    <property type="entry name" value="RAS"/>
    <property type="match status" value="1"/>
</dbReference>
<dbReference type="InterPro" id="IPR002110">
    <property type="entry name" value="Ankyrin_rpt"/>
</dbReference>
<dbReference type="GeneID" id="14917420"/>
<dbReference type="InterPro" id="IPR036770">
    <property type="entry name" value="Ankyrin_rpt-contain_sf"/>
</dbReference>
<keyword evidence="4" id="KW-1185">Reference proteome</keyword>
<dbReference type="InterPro" id="IPR001806">
    <property type="entry name" value="Small_GTPase"/>
</dbReference>
<dbReference type="Gene3D" id="3.40.50.300">
    <property type="entry name" value="P-loop containing nucleotide triphosphate hydrolases"/>
    <property type="match status" value="1"/>
</dbReference>
<proteinExistence type="predicted"/>
<dbReference type="PRINTS" id="PR00449">
    <property type="entry name" value="RASTRNSFRMNG"/>
</dbReference>
<dbReference type="PANTHER" id="PTHR24118">
    <property type="entry name" value="POTE ANKYRIN DOMAIN"/>
    <property type="match status" value="1"/>
</dbReference>
<dbReference type="InterPro" id="IPR027417">
    <property type="entry name" value="P-loop_NTPase"/>
</dbReference>
<dbReference type="Pfam" id="PF12796">
    <property type="entry name" value="Ank_2"/>
    <property type="match status" value="2"/>
</dbReference>
<dbReference type="EMBL" id="KB007985">
    <property type="protein sequence ID" value="ELR16673.1"/>
    <property type="molecule type" value="Genomic_DNA"/>
</dbReference>